<dbReference type="Proteomes" id="UP000565441">
    <property type="component" value="Unassembled WGS sequence"/>
</dbReference>
<proteinExistence type="inferred from homology"/>
<evidence type="ECO:0000256" key="7">
    <source>
        <dbReference type="ARBA" id="ARBA00022722"/>
    </source>
</evidence>
<keyword evidence="17" id="KW-1185">Reference proteome</keyword>
<evidence type="ECO:0000256" key="2">
    <source>
        <dbReference type="ARBA" id="ARBA00004123"/>
    </source>
</evidence>
<keyword evidence="13" id="KW-0804">Transcription</keyword>
<keyword evidence="11" id="KW-0694">RNA-binding</keyword>
<comment type="similarity">
    <text evidence="4">Belongs to the CAF1 family.</text>
</comment>
<organism evidence="16 17">
    <name type="scientific">Tricholomella constricta</name>
    <dbReference type="NCBI Taxonomy" id="117010"/>
    <lineage>
        <taxon>Eukaryota</taxon>
        <taxon>Fungi</taxon>
        <taxon>Dikarya</taxon>
        <taxon>Basidiomycota</taxon>
        <taxon>Agaricomycotina</taxon>
        <taxon>Agaricomycetes</taxon>
        <taxon>Agaricomycetidae</taxon>
        <taxon>Agaricales</taxon>
        <taxon>Tricholomatineae</taxon>
        <taxon>Lyophyllaceae</taxon>
        <taxon>Tricholomella</taxon>
    </lineage>
</organism>
<dbReference type="InterPro" id="IPR039637">
    <property type="entry name" value="CNOT7/CNOT8/Pop2"/>
</dbReference>
<gene>
    <name evidence="16" type="ORF">D9615_010423</name>
</gene>
<evidence type="ECO:0000256" key="9">
    <source>
        <dbReference type="ARBA" id="ARBA00022801"/>
    </source>
</evidence>
<evidence type="ECO:0000256" key="8">
    <source>
        <dbReference type="ARBA" id="ARBA00022723"/>
    </source>
</evidence>
<evidence type="ECO:0000256" key="12">
    <source>
        <dbReference type="ARBA" id="ARBA00023015"/>
    </source>
</evidence>
<dbReference type="Gene3D" id="3.30.420.10">
    <property type="entry name" value="Ribonuclease H-like superfamily/Ribonuclease H"/>
    <property type="match status" value="1"/>
</dbReference>
<dbReference type="OrthoDB" id="1164111at2759"/>
<evidence type="ECO:0000256" key="10">
    <source>
        <dbReference type="ARBA" id="ARBA00022839"/>
    </source>
</evidence>
<name>A0A8H5LT68_9AGAR</name>
<dbReference type="InterPro" id="IPR036397">
    <property type="entry name" value="RNaseH_sf"/>
</dbReference>
<feature type="compositionally biased region" description="Polar residues" evidence="15">
    <location>
        <begin position="289"/>
        <end position="319"/>
    </location>
</feature>
<dbReference type="GO" id="GO:0030014">
    <property type="term" value="C:CCR4-NOT complex"/>
    <property type="evidence" value="ECO:0007669"/>
    <property type="project" value="InterPro"/>
</dbReference>
<dbReference type="GO" id="GO:0004535">
    <property type="term" value="F:poly(A)-specific ribonuclease activity"/>
    <property type="evidence" value="ECO:0007669"/>
    <property type="project" value="UniProtKB-EC"/>
</dbReference>
<comment type="subcellular location">
    <subcellularLocation>
        <location evidence="3">Cytoplasm</location>
    </subcellularLocation>
    <subcellularLocation>
        <location evidence="2">Nucleus</location>
    </subcellularLocation>
</comment>
<evidence type="ECO:0000256" key="4">
    <source>
        <dbReference type="ARBA" id="ARBA00008372"/>
    </source>
</evidence>
<keyword evidence="6" id="KW-0963">Cytoplasm</keyword>
<dbReference type="FunFam" id="3.30.420.10:FF:000048">
    <property type="entry name" value="CCR4-associated factor 1, putative"/>
    <property type="match status" value="1"/>
</dbReference>
<evidence type="ECO:0000256" key="14">
    <source>
        <dbReference type="ARBA" id="ARBA00023242"/>
    </source>
</evidence>
<keyword evidence="8" id="KW-0479">Metal-binding</keyword>
<feature type="region of interest" description="Disordered" evidence="15">
    <location>
        <begin position="266"/>
        <end position="322"/>
    </location>
</feature>
<reference evidence="16 17" key="1">
    <citation type="journal article" date="2020" name="ISME J.">
        <title>Uncovering the hidden diversity of litter-decomposition mechanisms in mushroom-forming fungi.</title>
        <authorList>
            <person name="Floudas D."/>
            <person name="Bentzer J."/>
            <person name="Ahren D."/>
            <person name="Johansson T."/>
            <person name="Persson P."/>
            <person name="Tunlid A."/>
        </authorList>
    </citation>
    <scope>NUCLEOTIDE SEQUENCE [LARGE SCALE GENOMIC DNA]</scope>
    <source>
        <strain evidence="16 17">CBS 661.87</strain>
    </source>
</reference>
<evidence type="ECO:0000313" key="16">
    <source>
        <dbReference type="EMBL" id="KAF5369125.1"/>
    </source>
</evidence>
<evidence type="ECO:0000256" key="1">
    <source>
        <dbReference type="ARBA" id="ARBA00001663"/>
    </source>
</evidence>
<evidence type="ECO:0000256" key="5">
    <source>
        <dbReference type="ARBA" id="ARBA00012161"/>
    </source>
</evidence>
<keyword evidence="12" id="KW-0805">Transcription regulation</keyword>
<dbReference type="InterPro" id="IPR012337">
    <property type="entry name" value="RNaseH-like_sf"/>
</dbReference>
<evidence type="ECO:0000256" key="15">
    <source>
        <dbReference type="SAM" id="MobiDB-lite"/>
    </source>
</evidence>
<dbReference type="AlphaFoldDB" id="A0A8H5LT68"/>
<dbReference type="Pfam" id="PF04857">
    <property type="entry name" value="CAF1"/>
    <property type="match status" value="2"/>
</dbReference>
<comment type="catalytic activity">
    <reaction evidence="1">
        <text>Exonucleolytic cleavage of poly(A) to 5'-AMP.</text>
        <dbReference type="EC" id="3.1.13.4"/>
    </reaction>
</comment>
<dbReference type="GO" id="GO:0003723">
    <property type="term" value="F:RNA binding"/>
    <property type="evidence" value="ECO:0007669"/>
    <property type="project" value="UniProtKB-KW"/>
</dbReference>
<keyword evidence="14" id="KW-0539">Nucleus</keyword>
<evidence type="ECO:0000256" key="6">
    <source>
        <dbReference type="ARBA" id="ARBA00022490"/>
    </source>
</evidence>
<dbReference type="PANTHER" id="PTHR10797">
    <property type="entry name" value="CCR4-NOT TRANSCRIPTION COMPLEX SUBUNIT"/>
    <property type="match status" value="1"/>
</dbReference>
<feature type="compositionally biased region" description="Basic and acidic residues" evidence="15">
    <location>
        <begin position="276"/>
        <end position="288"/>
    </location>
</feature>
<comment type="caution">
    <text evidence="16">The sequence shown here is derived from an EMBL/GenBank/DDBJ whole genome shotgun (WGS) entry which is preliminary data.</text>
</comment>
<keyword evidence="7" id="KW-0540">Nuclease</keyword>
<evidence type="ECO:0000313" key="17">
    <source>
        <dbReference type="Proteomes" id="UP000565441"/>
    </source>
</evidence>
<dbReference type="GO" id="GO:0005737">
    <property type="term" value="C:cytoplasm"/>
    <property type="evidence" value="ECO:0007669"/>
    <property type="project" value="UniProtKB-SubCell"/>
</dbReference>
<protein>
    <recommendedName>
        <fullName evidence="5">poly(A)-specific ribonuclease</fullName>
        <ecNumber evidence="5">3.1.13.4</ecNumber>
    </recommendedName>
</protein>
<dbReference type="GO" id="GO:0005634">
    <property type="term" value="C:nucleus"/>
    <property type="evidence" value="ECO:0007669"/>
    <property type="project" value="UniProtKB-SubCell"/>
</dbReference>
<dbReference type="GO" id="GO:0046872">
    <property type="term" value="F:metal ion binding"/>
    <property type="evidence" value="ECO:0007669"/>
    <property type="project" value="UniProtKB-KW"/>
</dbReference>
<evidence type="ECO:0000256" key="13">
    <source>
        <dbReference type="ARBA" id="ARBA00023163"/>
    </source>
</evidence>
<dbReference type="InterPro" id="IPR006941">
    <property type="entry name" value="RNase_CAF1"/>
</dbReference>
<dbReference type="EMBL" id="JAACJP010000057">
    <property type="protein sequence ID" value="KAF5369125.1"/>
    <property type="molecule type" value="Genomic_DNA"/>
</dbReference>
<keyword evidence="9" id="KW-0378">Hydrolase</keyword>
<keyword evidence="10" id="KW-0269">Exonuclease</keyword>
<accession>A0A8H5LT68</accession>
<evidence type="ECO:0000256" key="11">
    <source>
        <dbReference type="ARBA" id="ARBA00022884"/>
    </source>
</evidence>
<dbReference type="EC" id="3.1.13.4" evidence="5"/>
<evidence type="ECO:0000256" key="3">
    <source>
        <dbReference type="ARBA" id="ARBA00004496"/>
    </source>
</evidence>
<dbReference type="SUPFAM" id="SSF53098">
    <property type="entry name" value="Ribonuclease H-like"/>
    <property type="match status" value="1"/>
</dbReference>
<sequence>MSRIREVWAPNLEVEMRNIREIIENYPYIAMVDTEFPGVVARPIGSFKTSSDYHYQTMRCNVDLLKIIQVGITLADEDGNFPQECSTWQFNFKFNVNDDMYAPESIDHLQKSGFDFQRHEEFGILPNDFAELMITSGMVLAPETKWISFHSGYDFGYFVKLLTAESLPTTEDQFFNLLRIWFPTVYDLKFLMRSTKVLRGSLQELADDLGIQRIGPSNQAGSDSLLTASTFFKTRELYFNDQIDDAEYSGKLYGLGQTFSVSNGLADPGRGGATIAEREDRGSARDSHNQTPGSNSSQNPMTMGSMQSGMPTPLPSSVSYGMGGNGPYMRASLVGGR</sequence>